<feature type="compositionally biased region" description="Pro residues" evidence="2">
    <location>
        <begin position="369"/>
        <end position="381"/>
    </location>
</feature>
<evidence type="ECO:0000256" key="1">
    <source>
        <dbReference type="SAM" id="Coils"/>
    </source>
</evidence>
<keyword evidence="1" id="KW-0175">Coiled coil</keyword>
<feature type="region of interest" description="Disordered" evidence="2">
    <location>
        <begin position="367"/>
        <end position="407"/>
    </location>
</feature>
<feature type="compositionally biased region" description="Polar residues" evidence="2">
    <location>
        <begin position="272"/>
        <end position="287"/>
    </location>
</feature>
<reference evidence="3" key="1">
    <citation type="journal article" date="2022" name="bioRxiv">
        <title>Genomics of Preaxostyla Flagellates Illuminates Evolutionary Transitions and the Path Towards Mitochondrial Loss.</title>
        <authorList>
            <person name="Novak L.V.F."/>
            <person name="Treitli S.C."/>
            <person name="Pyrih J."/>
            <person name="Halakuc P."/>
            <person name="Pipaliya S.V."/>
            <person name="Vacek V."/>
            <person name="Brzon O."/>
            <person name="Soukal P."/>
            <person name="Eme L."/>
            <person name="Dacks J.B."/>
            <person name="Karnkowska A."/>
            <person name="Elias M."/>
            <person name="Hampl V."/>
        </authorList>
    </citation>
    <scope>NUCLEOTIDE SEQUENCE</scope>
    <source>
        <strain evidence="3">RCP-MX</strain>
    </source>
</reference>
<feature type="region of interest" description="Disordered" evidence="2">
    <location>
        <begin position="126"/>
        <end position="220"/>
    </location>
</feature>
<feature type="compositionally biased region" description="Low complexity" evidence="2">
    <location>
        <begin position="137"/>
        <end position="152"/>
    </location>
</feature>
<gene>
    <name evidence="3" type="ORF">PAPYR_3018</name>
</gene>
<dbReference type="Proteomes" id="UP001141327">
    <property type="component" value="Unassembled WGS sequence"/>
</dbReference>
<comment type="caution">
    <text evidence="3">The sequence shown here is derived from an EMBL/GenBank/DDBJ whole genome shotgun (WGS) entry which is preliminary data.</text>
</comment>
<feature type="region of interest" description="Disordered" evidence="2">
    <location>
        <begin position="239"/>
        <end position="331"/>
    </location>
</feature>
<organism evidence="3 4">
    <name type="scientific">Paratrimastix pyriformis</name>
    <dbReference type="NCBI Taxonomy" id="342808"/>
    <lineage>
        <taxon>Eukaryota</taxon>
        <taxon>Metamonada</taxon>
        <taxon>Preaxostyla</taxon>
        <taxon>Paratrimastigidae</taxon>
        <taxon>Paratrimastix</taxon>
    </lineage>
</organism>
<evidence type="ECO:0000313" key="3">
    <source>
        <dbReference type="EMBL" id="KAJ4460773.1"/>
    </source>
</evidence>
<feature type="region of interest" description="Disordered" evidence="2">
    <location>
        <begin position="1"/>
        <end position="74"/>
    </location>
</feature>
<dbReference type="EMBL" id="JAPMOS010000011">
    <property type="protein sequence ID" value="KAJ4460773.1"/>
    <property type="molecule type" value="Genomic_DNA"/>
</dbReference>
<sequence>MFDPGALLSRLRDPSGAQTPQISPVVAPSPSMTPGQMAHPMPLPAKRSSQNTPPSERAVFHLDPRPPQKDAEDDARVRTLVAQRNELLQNLDELQAAKRTAEEALEEARGTVRSVTQERDMLVERLAKDTAEMEVPGAAGRSAGRAGRDGASLEQRTRQWAAEQTRRRELETEMYGILSEDIAPEARPARPPPLTMRPDSCLATRGPMGHPRKPGPWRGRWGVPYPSATMLFYRQRLDQAAREVPAQQPAEAAPPSLITADTPLPPPPLTARSRQTRTSSPPGSARTSKGRPATSRGPAGPEKDLDRPWQAAGRPVFSSAVSAHSARYAPPKERGRLRVPLVGSPEGEMARPVLRIDLAHDLPAICQAPPAPLDRSPPPTTGRPQAVVSLSRLPCAPDHRPQQQHRT</sequence>
<proteinExistence type="predicted"/>
<keyword evidence="4" id="KW-1185">Reference proteome</keyword>
<protein>
    <submittedName>
        <fullName evidence="3">Uncharacterized protein</fullName>
    </submittedName>
</protein>
<evidence type="ECO:0000313" key="4">
    <source>
        <dbReference type="Proteomes" id="UP001141327"/>
    </source>
</evidence>
<feature type="compositionally biased region" description="Low complexity" evidence="2">
    <location>
        <begin position="242"/>
        <end position="255"/>
    </location>
</feature>
<evidence type="ECO:0000256" key="2">
    <source>
        <dbReference type="SAM" id="MobiDB-lite"/>
    </source>
</evidence>
<feature type="compositionally biased region" description="Basic and acidic residues" evidence="2">
    <location>
        <begin position="58"/>
        <end position="74"/>
    </location>
</feature>
<accession>A0ABQ8UR33</accession>
<feature type="coiled-coil region" evidence="1">
    <location>
        <begin position="77"/>
        <end position="118"/>
    </location>
</feature>
<name>A0ABQ8UR33_9EUKA</name>